<keyword evidence="2" id="KW-1185">Reference proteome</keyword>
<evidence type="ECO:0000313" key="2">
    <source>
        <dbReference type="Proteomes" id="UP001205311"/>
    </source>
</evidence>
<protein>
    <submittedName>
        <fullName evidence="1">Uncharacterized protein</fullName>
    </submittedName>
</protein>
<dbReference type="Proteomes" id="UP001205311">
    <property type="component" value="Unassembled WGS sequence"/>
</dbReference>
<gene>
    <name evidence="1" type="ORF">LX15_002267</name>
</gene>
<proteinExistence type="predicted"/>
<sequence>MNNVDEGLNALIQRGFRFQHLRDRQGAVSVIIGSYGWSEYYDCIHIHGERDAAAARAVMNSRPGADEVVWSYDGNALSAIRALLELPKPHEPGAPRLAKRAPSGLWLPGSGHDLVVPPGLFLAPSAYSSRG</sequence>
<dbReference type="EMBL" id="JAMTCP010000009">
    <property type="protein sequence ID" value="MCP2258569.1"/>
    <property type="molecule type" value="Genomic_DNA"/>
</dbReference>
<reference evidence="1 2" key="1">
    <citation type="submission" date="2022-06" db="EMBL/GenBank/DDBJ databases">
        <title>Genomic Encyclopedia of Archaeal and Bacterial Type Strains, Phase II (KMG-II): from individual species to whole genera.</title>
        <authorList>
            <person name="Goeker M."/>
        </authorList>
    </citation>
    <scope>NUCLEOTIDE SEQUENCE [LARGE SCALE GENOMIC DNA]</scope>
    <source>
        <strain evidence="1 2">DSM 40477</strain>
    </source>
</reference>
<organism evidence="1 2">
    <name type="scientific">Streptoalloteichus tenebrarius (strain ATCC 17920 / DSM 40477 / JCM 4838 / CBS 697.72 / NBRC 16177 / NCIMB 11028 / NRRL B-12390 / A12253. 1 / ISP 5477)</name>
    <name type="common">Streptomyces tenebrarius</name>
    <dbReference type="NCBI Taxonomy" id="1933"/>
    <lineage>
        <taxon>Bacteria</taxon>
        <taxon>Bacillati</taxon>
        <taxon>Actinomycetota</taxon>
        <taxon>Actinomycetes</taxon>
        <taxon>Pseudonocardiales</taxon>
        <taxon>Pseudonocardiaceae</taxon>
        <taxon>Streptoalloteichus</taxon>
    </lineage>
</organism>
<dbReference type="RefSeq" id="WP_253669488.1">
    <property type="nucleotide sequence ID" value="NZ_JAMTCP010000009.1"/>
</dbReference>
<evidence type="ECO:0000313" key="1">
    <source>
        <dbReference type="EMBL" id="MCP2258569.1"/>
    </source>
</evidence>
<accession>A0ABT1HSQ6</accession>
<comment type="caution">
    <text evidence="1">The sequence shown here is derived from an EMBL/GenBank/DDBJ whole genome shotgun (WGS) entry which is preliminary data.</text>
</comment>
<name>A0ABT1HSQ6_STRSD</name>